<evidence type="ECO:0000313" key="1">
    <source>
        <dbReference type="EMBL" id="GAG21765.1"/>
    </source>
</evidence>
<dbReference type="EMBL" id="BARS01034396">
    <property type="protein sequence ID" value="GAG21765.1"/>
    <property type="molecule type" value="Genomic_DNA"/>
</dbReference>
<comment type="caution">
    <text evidence="1">The sequence shown here is derived from an EMBL/GenBank/DDBJ whole genome shotgun (WGS) entry which is preliminary data.</text>
</comment>
<organism evidence="1">
    <name type="scientific">marine sediment metagenome</name>
    <dbReference type="NCBI Taxonomy" id="412755"/>
    <lineage>
        <taxon>unclassified sequences</taxon>
        <taxon>metagenomes</taxon>
        <taxon>ecological metagenomes</taxon>
    </lineage>
</organism>
<sequence>RRLPSIKNIIEARNKPLETITAEELDIEKEKLGLNGSYTQVINIFAPPTKETGKIIDGSDPGKAAEQMIAFLRDKKLIKFEVD</sequence>
<dbReference type="InterPro" id="IPR014729">
    <property type="entry name" value="Rossmann-like_a/b/a_fold"/>
</dbReference>
<protein>
    <recommendedName>
        <fullName evidence="2">Electron transfer flavoprotein alpha/beta-subunit N-terminal domain-containing protein</fullName>
    </recommendedName>
</protein>
<name>X0VU23_9ZZZZ</name>
<feature type="non-terminal residue" evidence="1">
    <location>
        <position position="1"/>
    </location>
</feature>
<dbReference type="Gene3D" id="3.40.50.620">
    <property type="entry name" value="HUPs"/>
    <property type="match status" value="1"/>
</dbReference>
<evidence type="ECO:0008006" key="2">
    <source>
        <dbReference type="Google" id="ProtNLM"/>
    </source>
</evidence>
<reference evidence="1" key="1">
    <citation type="journal article" date="2014" name="Front. Microbiol.">
        <title>High frequency of phylogenetically diverse reductive dehalogenase-homologous genes in deep subseafloor sedimentary metagenomes.</title>
        <authorList>
            <person name="Kawai M."/>
            <person name="Futagami T."/>
            <person name="Toyoda A."/>
            <person name="Takaki Y."/>
            <person name="Nishi S."/>
            <person name="Hori S."/>
            <person name="Arai W."/>
            <person name="Tsubouchi T."/>
            <person name="Morono Y."/>
            <person name="Uchiyama I."/>
            <person name="Ito T."/>
            <person name="Fujiyama A."/>
            <person name="Inagaki F."/>
            <person name="Takami H."/>
        </authorList>
    </citation>
    <scope>NUCLEOTIDE SEQUENCE</scope>
    <source>
        <strain evidence="1">Expedition CK06-06</strain>
    </source>
</reference>
<accession>X0VU23</accession>
<dbReference type="AlphaFoldDB" id="X0VU23"/>
<proteinExistence type="predicted"/>
<dbReference type="SUPFAM" id="SSF52402">
    <property type="entry name" value="Adenine nucleotide alpha hydrolases-like"/>
    <property type="match status" value="1"/>
</dbReference>
<gene>
    <name evidence="1" type="ORF">S01H1_53139</name>
</gene>